<dbReference type="EMBL" id="JALDAW010000023">
    <property type="protein sequence ID" value="MDY5169478.1"/>
    <property type="molecule type" value="Genomic_DNA"/>
</dbReference>
<evidence type="ECO:0000313" key="2">
    <source>
        <dbReference type="EMBL" id="MDY5169478.1"/>
    </source>
</evidence>
<accession>A0AB35UPV4</accession>
<reference evidence="2" key="1">
    <citation type="submission" date="2022-03" db="EMBL/GenBank/DDBJ databases">
        <title>First case of bacteraemia caused by Dielma fastidiosa in a patient hospitalised with diverticulitis.</title>
        <authorList>
            <person name="Forman-Ankjaer B."/>
            <person name="Hvid-Jensen F."/>
            <person name="Kobel C.M."/>
            <person name="Greve T."/>
        </authorList>
    </citation>
    <scope>NUCLEOTIDE SEQUENCE</scope>
    <source>
        <strain evidence="2">AUH_DF_2021</strain>
    </source>
</reference>
<dbReference type="RefSeq" id="WP_320884634.1">
    <property type="nucleotide sequence ID" value="NZ_BAABZA010000001.1"/>
</dbReference>
<evidence type="ECO:0008006" key="4">
    <source>
        <dbReference type="Google" id="ProtNLM"/>
    </source>
</evidence>
<organism evidence="2 3">
    <name type="scientific">Dielma fastidiosa</name>
    <dbReference type="NCBI Taxonomy" id="1034346"/>
    <lineage>
        <taxon>Bacteria</taxon>
        <taxon>Bacillati</taxon>
        <taxon>Bacillota</taxon>
        <taxon>Erysipelotrichia</taxon>
        <taxon>Erysipelotrichales</taxon>
        <taxon>Erysipelotrichaceae</taxon>
        <taxon>Dielma</taxon>
    </lineage>
</organism>
<protein>
    <recommendedName>
        <fullName evidence="4">DUF2975 domain-containing protein</fullName>
    </recommendedName>
</protein>
<sequence length="203" mass="22914">MIVNNETISNHPWLLLSLLVTALLLLLIYMKKEKQMNFHKKLALLRLLIVLAMGSIALMLICVVFILLSIAGTLTSISLASGVLFILAMFAFLMLYLPTIFRFIKAYHCLMVNLSKEELFVKDNADAVQQMAKCTFRLLLTNLFFMLINCLMTISIGSSAVIAVYDYGFESWTGQFLAALLLNLTAVIFVKSIELYNENRLTI</sequence>
<evidence type="ECO:0000256" key="1">
    <source>
        <dbReference type="SAM" id="Phobius"/>
    </source>
</evidence>
<proteinExistence type="predicted"/>
<keyword evidence="1" id="KW-1133">Transmembrane helix</keyword>
<feature type="transmembrane region" description="Helical" evidence="1">
    <location>
        <begin position="42"/>
        <end position="71"/>
    </location>
</feature>
<feature type="transmembrane region" description="Helical" evidence="1">
    <location>
        <begin position="77"/>
        <end position="97"/>
    </location>
</feature>
<evidence type="ECO:0000313" key="3">
    <source>
        <dbReference type="Proteomes" id="UP001276902"/>
    </source>
</evidence>
<name>A0AB35UPV4_9FIRM</name>
<gene>
    <name evidence="2" type="ORF">MQE39_15260</name>
</gene>
<keyword evidence="1" id="KW-0812">Transmembrane</keyword>
<feature type="transmembrane region" description="Helical" evidence="1">
    <location>
        <begin position="171"/>
        <end position="190"/>
    </location>
</feature>
<comment type="caution">
    <text evidence="2">The sequence shown here is derived from an EMBL/GenBank/DDBJ whole genome shotgun (WGS) entry which is preliminary data.</text>
</comment>
<feature type="transmembrane region" description="Helical" evidence="1">
    <location>
        <begin position="139"/>
        <end position="165"/>
    </location>
</feature>
<feature type="transmembrane region" description="Helical" evidence="1">
    <location>
        <begin position="12"/>
        <end position="30"/>
    </location>
</feature>
<keyword evidence="1" id="KW-0472">Membrane</keyword>
<dbReference type="Proteomes" id="UP001276902">
    <property type="component" value="Unassembled WGS sequence"/>
</dbReference>
<dbReference type="AlphaFoldDB" id="A0AB35UPV4"/>